<dbReference type="InterPro" id="IPR037257">
    <property type="entry name" value="T2SS_E_N_sf"/>
</dbReference>
<protein>
    <submittedName>
        <fullName evidence="5">General secretion pathway protein GspE</fullName>
    </submittedName>
</protein>
<evidence type="ECO:0000259" key="4">
    <source>
        <dbReference type="SMART" id="SM00382"/>
    </source>
</evidence>
<dbReference type="Proteomes" id="UP001208567">
    <property type="component" value="Unassembled WGS sequence"/>
</dbReference>
<organism evidence="5 6">
    <name type="scientific">Clostridium omnivorum</name>
    <dbReference type="NCBI Taxonomy" id="1604902"/>
    <lineage>
        <taxon>Bacteria</taxon>
        <taxon>Bacillati</taxon>
        <taxon>Bacillota</taxon>
        <taxon>Clostridia</taxon>
        <taxon>Eubacteriales</taxon>
        <taxon>Clostridiaceae</taxon>
        <taxon>Clostridium</taxon>
    </lineage>
</organism>
<evidence type="ECO:0000256" key="2">
    <source>
        <dbReference type="ARBA" id="ARBA00022741"/>
    </source>
</evidence>
<comment type="similarity">
    <text evidence="1">Belongs to the GSP E family.</text>
</comment>
<dbReference type="Gene3D" id="3.30.300.160">
    <property type="entry name" value="Type II secretion system, protein E, N-terminal domain"/>
    <property type="match status" value="1"/>
</dbReference>
<dbReference type="SUPFAM" id="SSF52540">
    <property type="entry name" value="P-loop containing nucleoside triphosphate hydrolases"/>
    <property type="match status" value="1"/>
</dbReference>
<dbReference type="InterPro" id="IPR027417">
    <property type="entry name" value="P-loop_NTPase"/>
</dbReference>
<accession>A0ABQ5NAX5</accession>
<name>A0ABQ5NAX5_9CLOT</name>
<dbReference type="CDD" id="cd01129">
    <property type="entry name" value="PulE-GspE-like"/>
    <property type="match status" value="1"/>
</dbReference>
<dbReference type="Pfam" id="PF00437">
    <property type="entry name" value="T2SSE"/>
    <property type="match status" value="1"/>
</dbReference>
<dbReference type="PANTHER" id="PTHR30258">
    <property type="entry name" value="TYPE II SECRETION SYSTEM PROTEIN GSPE-RELATED"/>
    <property type="match status" value="1"/>
</dbReference>
<keyword evidence="3" id="KW-0067">ATP-binding</keyword>
<gene>
    <name evidence="5" type="ORF">bsdE14_38220</name>
</gene>
<evidence type="ECO:0000313" key="6">
    <source>
        <dbReference type="Proteomes" id="UP001208567"/>
    </source>
</evidence>
<evidence type="ECO:0000313" key="5">
    <source>
        <dbReference type="EMBL" id="GLC32412.1"/>
    </source>
</evidence>
<dbReference type="InterPro" id="IPR003593">
    <property type="entry name" value="AAA+_ATPase"/>
</dbReference>
<keyword evidence="2" id="KW-0547">Nucleotide-binding</keyword>
<evidence type="ECO:0000256" key="1">
    <source>
        <dbReference type="ARBA" id="ARBA00006611"/>
    </source>
</evidence>
<dbReference type="PANTHER" id="PTHR30258:SF1">
    <property type="entry name" value="PROTEIN TRANSPORT PROTEIN HOFB HOMOLOG"/>
    <property type="match status" value="1"/>
</dbReference>
<dbReference type="RefSeq" id="WP_264851715.1">
    <property type="nucleotide sequence ID" value="NZ_BRXR01000001.1"/>
</dbReference>
<dbReference type="Pfam" id="PF05157">
    <property type="entry name" value="MshEN"/>
    <property type="match status" value="1"/>
</dbReference>
<dbReference type="SUPFAM" id="SSF160246">
    <property type="entry name" value="EspE N-terminal domain-like"/>
    <property type="match status" value="1"/>
</dbReference>
<dbReference type="EMBL" id="BRXR01000001">
    <property type="protein sequence ID" value="GLC32412.1"/>
    <property type="molecule type" value="Genomic_DNA"/>
</dbReference>
<proteinExistence type="inferred from homology"/>
<dbReference type="InterPro" id="IPR007831">
    <property type="entry name" value="T2SS_GspE_N"/>
</dbReference>
<evidence type="ECO:0000256" key="3">
    <source>
        <dbReference type="ARBA" id="ARBA00022840"/>
    </source>
</evidence>
<feature type="domain" description="AAA+ ATPase" evidence="4">
    <location>
        <begin position="251"/>
        <end position="374"/>
    </location>
</feature>
<reference evidence="5 6" key="1">
    <citation type="journal article" date="2024" name="Int. J. Syst. Evol. Microbiol.">
        <title>Clostridium omnivorum sp. nov., isolated from anoxic soil under the treatment of reductive soil disinfestation.</title>
        <authorList>
            <person name="Ueki A."/>
            <person name="Tonouchi A."/>
            <person name="Kaku N."/>
            <person name="Honma S."/>
            <person name="Ueki K."/>
        </authorList>
    </citation>
    <scope>NUCLEOTIDE SEQUENCE [LARGE SCALE GENOMIC DNA]</scope>
    <source>
        <strain evidence="5 6">E14</strain>
    </source>
</reference>
<sequence length="495" mass="56340">MENINLYNIEINKKAIEVMSKDMVVKHNLFPFYADSRELHIACCKSLKNEIIKDIEFLTEKIIKLFYASEKDIQYFINSYYYEQEIDNALEEFMGEASSNLESNNKEEQISVMESAPVVRFIDVIINQAINKRASDIHIEPFEYLVKIRYRIDGILYEVKNLPKEIFPPLCTRLKLLSNIDITEKRIPQDGKFEHLWRGERYDIRVSSLPITYGEKLVMRILYKNKGISKLESLGFSEDISKLLRNILNSPHGILLVTGPTGSGKSTTLYAMLNELDKKSKNIITIEDPVEYDIPGVNQVNVNTKAGLTFSSGLRSILRQDPNVIMLGEIRDEETAQIAVRAAITGHLVISTLHTNDSISAISRLIDMGVPKYLISDALICSIAQRLVRLLCPNCKVKYKPSSSEREVLCLDSGVELFKPKGCSCCNYTGYEGRTVVYELLHLNSIHKKIISEQNSIEGLRDYCKCTNFISIPESCKSLLITGYTSYEELLKLIV</sequence>
<dbReference type="Gene3D" id="3.40.50.300">
    <property type="entry name" value="P-loop containing nucleotide triphosphate hydrolases"/>
    <property type="match status" value="1"/>
</dbReference>
<dbReference type="InterPro" id="IPR001482">
    <property type="entry name" value="T2SS/T4SS_dom"/>
</dbReference>
<dbReference type="Gene3D" id="3.30.450.90">
    <property type="match status" value="1"/>
</dbReference>
<dbReference type="SMART" id="SM00382">
    <property type="entry name" value="AAA"/>
    <property type="match status" value="1"/>
</dbReference>
<keyword evidence="6" id="KW-1185">Reference proteome</keyword>
<comment type="caution">
    <text evidence="5">The sequence shown here is derived from an EMBL/GenBank/DDBJ whole genome shotgun (WGS) entry which is preliminary data.</text>
</comment>